<feature type="region of interest" description="Disordered" evidence="1">
    <location>
        <begin position="59"/>
        <end position="81"/>
    </location>
</feature>
<evidence type="ECO:0000256" key="1">
    <source>
        <dbReference type="SAM" id="MobiDB-lite"/>
    </source>
</evidence>
<gene>
    <name evidence="2" type="ORF">ACAOBT_LOCUS17025</name>
</gene>
<accession>A0A9P0L0C1</accession>
<dbReference type="Proteomes" id="UP001152888">
    <property type="component" value="Unassembled WGS sequence"/>
</dbReference>
<keyword evidence="3" id="KW-1185">Reference proteome</keyword>
<sequence length="81" mass="9033">MKDIADIPSAPKVTPSFITSDYKIKEYIARQCCDRIEDLLRSTYDEEAPAVIASQKCSQGTQTLRSSGKKGSKDKEKVIHL</sequence>
<comment type="caution">
    <text evidence="2">The sequence shown here is derived from an EMBL/GenBank/DDBJ whole genome shotgun (WGS) entry which is preliminary data.</text>
</comment>
<organism evidence="2 3">
    <name type="scientific">Acanthoscelides obtectus</name>
    <name type="common">Bean weevil</name>
    <name type="synonym">Bruchus obtectus</name>
    <dbReference type="NCBI Taxonomy" id="200917"/>
    <lineage>
        <taxon>Eukaryota</taxon>
        <taxon>Metazoa</taxon>
        <taxon>Ecdysozoa</taxon>
        <taxon>Arthropoda</taxon>
        <taxon>Hexapoda</taxon>
        <taxon>Insecta</taxon>
        <taxon>Pterygota</taxon>
        <taxon>Neoptera</taxon>
        <taxon>Endopterygota</taxon>
        <taxon>Coleoptera</taxon>
        <taxon>Polyphaga</taxon>
        <taxon>Cucujiformia</taxon>
        <taxon>Chrysomeloidea</taxon>
        <taxon>Chrysomelidae</taxon>
        <taxon>Bruchinae</taxon>
        <taxon>Bruchini</taxon>
        <taxon>Acanthoscelides</taxon>
    </lineage>
</organism>
<dbReference type="OrthoDB" id="6742008at2759"/>
<dbReference type="AlphaFoldDB" id="A0A9P0L0C1"/>
<protein>
    <submittedName>
        <fullName evidence="2">Uncharacterized protein</fullName>
    </submittedName>
</protein>
<dbReference type="EMBL" id="CAKOFQ010006991">
    <property type="protein sequence ID" value="CAH1986040.1"/>
    <property type="molecule type" value="Genomic_DNA"/>
</dbReference>
<name>A0A9P0L0C1_ACAOB</name>
<feature type="compositionally biased region" description="Basic and acidic residues" evidence="1">
    <location>
        <begin position="71"/>
        <end position="81"/>
    </location>
</feature>
<reference evidence="2" key="1">
    <citation type="submission" date="2022-03" db="EMBL/GenBank/DDBJ databases">
        <authorList>
            <person name="Sayadi A."/>
        </authorList>
    </citation>
    <scope>NUCLEOTIDE SEQUENCE</scope>
</reference>
<proteinExistence type="predicted"/>
<evidence type="ECO:0000313" key="3">
    <source>
        <dbReference type="Proteomes" id="UP001152888"/>
    </source>
</evidence>
<evidence type="ECO:0000313" key="2">
    <source>
        <dbReference type="EMBL" id="CAH1986040.1"/>
    </source>
</evidence>